<reference evidence="7 8" key="2">
    <citation type="journal article" date="2022" name="Mol. Biol. Evol.">
        <title>Comparative Genomics Reveals Insights into the Divergent Evolution of Astigmatic Mites and Household Pest Adaptations.</title>
        <authorList>
            <person name="Xiong Q."/>
            <person name="Wan A.T."/>
            <person name="Liu X."/>
            <person name="Fung C.S."/>
            <person name="Xiao X."/>
            <person name="Malainual N."/>
            <person name="Hou J."/>
            <person name="Wang L."/>
            <person name="Wang M."/>
            <person name="Yang K.Y."/>
            <person name="Cui Y."/>
            <person name="Leung E.L."/>
            <person name="Nong W."/>
            <person name="Shin S.K."/>
            <person name="Au S.W."/>
            <person name="Jeong K.Y."/>
            <person name="Chew F.T."/>
            <person name="Hui J.H."/>
            <person name="Leung T.F."/>
            <person name="Tungtrongchitr A."/>
            <person name="Zhong N."/>
            <person name="Liu Z."/>
            <person name="Tsui S.K."/>
        </authorList>
    </citation>
    <scope>NUCLEOTIDE SEQUENCE [LARGE SCALE GENOMIC DNA]</scope>
    <source>
        <strain evidence="7">Derp</strain>
    </source>
</reference>
<feature type="region of interest" description="Disordered" evidence="4">
    <location>
        <begin position="704"/>
        <end position="777"/>
    </location>
</feature>
<dbReference type="InterPro" id="IPR023574">
    <property type="entry name" value="Ribosomal_uL4_dom_sf"/>
</dbReference>
<keyword evidence="5" id="KW-0472">Membrane</keyword>
<gene>
    <name evidence="7" type="primary">RPL4</name>
    <name evidence="7" type="ORF">DERP_001209</name>
</gene>
<dbReference type="PANTHER" id="PTHR19431">
    <property type="entry name" value="60S RIBOSOMAL PROTEIN L4"/>
    <property type="match status" value="1"/>
</dbReference>
<dbReference type="GO" id="GO:0005840">
    <property type="term" value="C:ribosome"/>
    <property type="evidence" value="ECO:0007669"/>
    <property type="project" value="UniProtKB-KW"/>
</dbReference>
<sequence>MNIIIYQKNRIKNYSSQLSNIDQNFGNGGENEMDFDMMFDPSYTNKPLNVTVRSLSTTSISIHWQSPLEEPQGYKIKFRLKGSKKQETIALDSSNYHHELKNLEKATSYQIKLAAIYGNETGPYTEWFTVETLQRDLDETQVPDQPGSLRLKQDRNSIHLSWTPPKNRNIVVRGYTVGWGEGVPDRWTWRVQGDQRSYTIENVTISTEYVISLRAYNLRGEGQPIYETIKITYDLDKDDQFVMLPPIGLKTKVISSTAIVLDWTDASRDTIIHPDNRWYLIRYTNSIHSNSPRYRYANTTKRTFLVEDLKPNTQYEFSVKVIKNKRNSTWSMAVVNTTHEAVPSTAPRDLTIVPSSNDDPTSINLHWQPPKQPNGQITGYVIFYTQDNTQEDRNWIVKVITEDKLNAILTGLQSSSVYYFKIQARNNKGYGPLSSEVSFRTLPATMKTDTINGSVISVNLFSLIIIIIFILVVIFLVAIMKIYLSKNNKNNETMGKNRKGYIPTATSPSGKNTNSRMNNIRNNSMGGMLEKPPDLWIHHNEQLELKLVDKNHGDNDSNGGSVALSVKNNVEQPFAKIKKTNSTYGMNTGLYDDIHSKSPSSPIDNMGMATMRRSSSIRPKTSTCMDHSLLNSMMNMEPSTGLSRPLYPKTNQFNLPHPMDTMDSASAMAAAFHQHHHHHLYDPVPGSGSNHIALTNMHENQIGHSVNSSNSYMSSGNSSSPHSVISNNTVLTNSSTGTSNITNSSTSPPNTSIYLSNSRQPQKPSSMMVPTASGNTVSHSALKSFGVPTPPPPLPSLVTLGGMQNNSHNSIYNSSLSSMASPSKKFLLTTTNNLNTNNNICGSNSTLASNGKSVTNFSDDHSISATAAYRPLISVYNEKNEGTGTTIKLPAVFRAPIRTDIVNYVHTNIRKNRRQPHAVSRDAGHQTSAESWGTGRAVARIPRVRGGGTHRSGQAAFGNMCRGGRMFGPIRVWRRWYRKVNRNQRRYAVVSAIAASGVPSIVMSKGHVVNEVPEFPLVVSDKIQELSKTKQAVEFLKKVNAWSDIERVYRSKHFRAGKGKMRNRRRVQRLGPVIVYGTDSGLTRAFRNIPGVELMNVEKLNLLRLAPGGHVGRFIIWTESAFRKLDEIYGTWKAESKQKRDYTLPQPKMANTDLSRLLKCDEIQSVLRPRITQVVRRSVKRNPLRNPLVMRRLNPYSWILKTQARANNLRRRRAREILRRRKAGEKVDPKALDKATQLLGIKLRKYKEYKLERSKKAAAEKGQKK</sequence>
<dbReference type="EMBL" id="NJHN03000047">
    <property type="protein sequence ID" value="KAH9420778.1"/>
    <property type="molecule type" value="Genomic_DNA"/>
</dbReference>
<comment type="similarity">
    <text evidence="1">Belongs to the universal ribosomal protein uL4 family.</text>
</comment>
<evidence type="ECO:0000259" key="6">
    <source>
        <dbReference type="PROSITE" id="PS50853"/>
    </source>
</evidence>
<keyword evidence="3" id="KW-0687">Ribonucleoprotein</keyword>
<evidence type="ECO:0000313" key="8">
    <source>
        <dbReference type="Proteomes" id="UP000887458"/>
    </source>
</evidence>
<dbReference type="InterPro" id="IPR013000">
    <property type="entry name" value="Ribosomal_uL4_euk/arc_CS"/>
</dbReference>
<feature type="compositionally biased region" description="Low complexity" evidence="4">
    <location>
        <begin position="705"/>
        <end position="753"/>
    </location>
</feature>
<keyword evidence="8" id="KW-1185">Reference proteome</keyword>
<evidence type="ECO:0000256" key="1">
    <source>
        <dbReference type="ARBA" id="ARBA00010528"/>
    </source>
</evidence>
<feature type="region of interest" description="Disordered" evidence="4">
    <location>
        <begin position="913"/>
        <end position="933"/>
    </location>
</feature>
<keyword evidence="5" id="KW-1133">Transmembrane helix</keyword>
<dbReference type="Proteomes" id="UP000887458">
    <property type="component" value="Unassembled WGS sequence"/>
</dbReference>
<feature type="domain" description="Fibronectin type-III" evidence="6">
    <location>
        <begin position="142"/>
        <end position="235"/>
    </location>
</feature>
<evidence type="ECO:0000256" key="5">
    <source>
        <dbReference type="SAM" id="Phobius"/>
    </source>
</evidence>
<dbReference type="SMART" id="SM00060">
    <property type="entry name" value="FN3"/>
    <property type="match status" value="4"/>
</dbReference>
<dbReference type="PROSITE" id="PS50853">
    <property type="entry name" value="FN3"/>
    <property type="match status" value="4"/>
</dbReference>
<comment type="caution">
    <text evidence="7">The sequence shown here is derived from an EMBL/GenBank/DDBJ whole genome shotgun (WGS) entry which is preliminary data.</text>
</comment>
<dbReference type="InterPro" id="IPR045240">
    <property type="entry name" value="Ribosomal_uL4_euk/arch"/>
</dbReference>
<evidence type="ECO:0000256" key="3">
    <source>
        <dbReference type="ARBA" id="ARBA00023274"/>
    </source>
</evidence>
<dbReference type="InterPro" id="IPR003961">
    <property type="entry name" value="FN3_dom"/>
</dbReference>
<dbReference type="SUPFAM" id="SSF52166">
    <property type="entry name" value="Ribosomal protein L4"/>
    <property type="match status" value="1"/>
</dbReference>
<feature type="compositionally biased region" description="Polar residues" evidence="4">
    <location>
        <begin position="754"/>
        <end position="765"/>
    </location>
</feature>
<organism evidence="7 8">
    <name type="scientific">Dermatophagoides pteronyssinus</name>
    <name type="common">European house dust mite</name>
    <dbReference type="NCBI Taxonomy" id="6956"/>
    <lineage>
        <taxon>Eukaryota</taxon>
        <taxon>Metazoa</taxon>
        <taxon>Ecdysozoa</taxon>
        <taxon>Arthropoda</taxon>
        <taxon>Chelicerata</taxon>
        <taxon>Arachnida</taxon>
        <taxon>Acari</taxon>
        <taxon>Acariformes</taxon>
        <taxon>Sarcoptiformes</taxon>
        <taxon>Astigmata</taxon>
        <taxon>Psoroptidia</taxon>
        <taxon>Analgoidea</taxon>
        <taxon>Pyroglyphidae</taxon>
        <taxon>Dermatophagoidinae</taxon>
        <taxon>Dermatophagoides</taxon>
    </lineage>
</organism>
<dbReference type="Gene3D" id="2.60.40.10">
    <property type="entry name" value="Immunoglobulins"/>
    <property type="match status" value="4"/>
</dbReference>
<keyword evidence="5" id="KW-0812">Transmembrane</keyword>
<proteinExistence type="inferred from homology"/>
<dbReference type="PROSITE" id="PS00939">
    <property type="entry name" value="RIBOSOMAL_L1E"/>
    <property type="match status" value="1"/>
</dbReference>
<feature type="domain" description="Fibronectin type-III" evidence="6">
    <location>
        <begin position="46"/>
        <end position="135"/>
    </location>
</feature>
<accession>A0ABQ8JDZ3</accession>
<dbReference type="InterPro" id="IPR013783">
    <property type="entry name" value="Ig-like_fold"/>
</dbReference>
<evidence type="ECO:0000313" key="7">
    <source>
        <dbReference type="EMBL" id="KAH9420778.1"/>
    </source>
</evidence>
<dbReference type="Pfam" id="PF00573">
    <property type="entry name" value="Ribosomal_L4"/>
    <property type="match status" value="1"/>
</dbReference>
<dbReference type="Gene3D" id="3.40.1370.10">
    <property type="match status" value="1"/>
</dbReference>
<feature type="domain" description="Fibronectin type-III" evidence="6">
    <location>
        <begin position="346"/>
        <end position="444"/>
    </location>
</feature>
<dbReference type="InterPro" id="IPR025755">
    <property type="entry name" value="Ribos_uL4_C_dom"/>
</dbReference>
<keyword evidence="2 7" id="KW-0689">Ribosomal protein</keyword>
<dbReference type="InterPro" id="IPR036116">
    <property type="entry name" value="FN3_sf"/>
</dbReference>
<evidence type="ECO:0000256" key="2">
    <source>
        <dbReference type="ARBA" id="ARBA00022980"/>
    </source>
</evidence>
<dbReference type="Pfam" id="PF00041">
    <property type="entry name" value="fn3"/>
    <property type="match status" value="4"/>
</dbReference>
<feature type="transmembrane region" description="Helical" evidence="5">
    <location>
        <begin position="460"/>
        <end position="484"/>
    </location>
</feature>
<evidence type="ECO:0000256" key="4">
    <source>
        <dbReference type="SAM" id="MobiDB-lite"/>
    </source>
</evidence>
<dbReference type="Pfam" id="PF14374">
    <property type="entry name" value="Ribos_L4_asso_C"/>
    <property type="match status" value="1"/>
</dbReference>
<feature type="region of interest" description="Disordered" evidence="4">
    <location>
        <begin position="493"/>
        <end position="516"/>
    </location>
</feature>
<dbReference type="SUPFAM" id="SSF49265">
    <property type="entry name" value="Fibronectin type III"/>
    <property type="match status" value="2"/>
</dbReference>
<reference evidence="7 8" key="1">
    <citation type="journal article" date="2018" name="J. Allergy Clin. Immunol.">
        <title>High-quality assembly of Dermatophagoides pteronyssinus genome and transcriptome reveals a wide range of novel allergens.</title>
        <authorList>
            <person name="Liu X.Y."/>
            <person name="Yang K.Y."/>
            <person name="Wang M.Q."/>
            <person name="Kwok J.S."/>
            <person name="Zeng X."/>
            <person name="Yang Z."/>
            <person name="Xiao X.J."/>
            <person name="Lau C.P."/>
            <person name="Li Y."/>
            <person name="Huang Z.M."/>
            <person name="Ba J.G."/>
            <person name="Yim A.K."/>
            <person name="Ouyang C.Y."/>
            <person name="Ngai S.M."/>
            <person name="Chan T.F."/>
            <person name="Leung E.L."/>
            <person name="Liu L."/>
            <person name="Liu Z.G."/>
            <person name="Tsui S.K."/>
        </authorList>
    </citation>
    <scope>NUCLEOTIDE SEQUENCE [LARGE SCALE GENOMIC DNA]</scope>
    <source>
        <strain evidence="7">Derp</strain>
    </source>
</reference>
<dbReference type="CDD" id="cd00063">
    <property type="entry name" value="FN3"/>
    <property type="match status" value="4"/>
</dbReference>
<feature type="domain" description="Fibronectin type-III" evidence="6">
    <location>
        <begin position="245"/>
        <end position="341"/>
    </location>
</feature>
<dbReference type="InterPro" id="IPR002136">
    <property type="entry name" value="Ribosomal_uL4"/>
</dbReference>
<name>A0ABQ8JDZ3_DERPT</name>
<protein>
    <submittedName>
        <fullName evidence="7">60S ribosomal protein L4</fullName>
    </submittedName>
</protein>